<evidence type="ECO:0000256" key="3">
    <source>
        <dbReference type="SAM" id="MobiDB-lite"/>
    </source>
</evidence>
<dbReference type="InterPro" id="IPR043198">
    <property type="entry name" value="Cyclin/Ssn8"/>
</dbReference>
<feature type="domain" description="Cyclin-like" evidence="4">
    <location>
        <begin position="81"/>
        <end position="167"/>
    </location>
</feature>
<accession>G7E2H9</accession>
<dbReference type="CDD" id="cd20524">
    <property type="entry name" value="CYCLIN_CCNH_rpt1"/>
    <property type="match status" value="1"/>
</dbReference>
<dbReference type="Proteomes" id="UP000009131">
    <property type="component" value="Unassembled WGS sequence"/>
</dbReference>
<keyword evidence="1 2" id="KW-0195">Cyclin</keyword>
<keyword evidence="6" id="KW-1185">Reference proteome</keyword>
<feature type="compositionally biased region" description="Basic and acidic residues" evidence="3">
    <location>
        <begin position="324"/>
        <end position="339"/>
    </location>
</feature>
<dbReference type="InParanoid" id="G7E2H9"/>
<dbReference type="SMART" id="SM00385">
    <property type="entry name" value="CYCLIN"/>
    <property type="match status" value="1"/>
</dbReference>
<proteinExistence type="inferred from homology"/>
<dbReference type="SUPFAM" id="SSF47954">
    <property type="entry name" value="Cyclin-like"/>
    <property type="match status" value="2"/>
</dbReference>
<dbReference type="Pfam" id="PF16899">
    <property type="entry name" value="Cyclin_C_2"/>
    <property type="match status" value="1"/>
</dbReference>
<dbReference type="CDD" id="cd20525">
    <property type="entry name" value="CYCLIN_CCNH_rpt2"/>
    <property type="match status" value="1"/>
</dbReference>
<comment type="caution">
    <text evidence="5">The sequence shown here is derived from an EMBL/GenBank/DDBJ whole genome shotgun (WGS) entry which is preliminary data.</text>
</comment>
<gene>
    <name evidence="5" type="primary">Mo03714</name>
    <name evidence="5" type="ORF">E5Q_03714</name>
</gene>
<dbReference type="Pfam" id="PF00134">
    <property type="entry name" value="Cyclin_N"/>
    <property type="match status" value="1"/>
</dbReference>
<dbReference type="HOGENOM" id="CLU_022620_4_0_1"/>
<name>G7E2H9_MIXOS</name>
<dbReference type="AlphaFoldDB" id="G7E2H9"/>
<reference evidence="5 6" key="1">
    <citation type="journal article" date="2011" name="J. Gen. Appl. Microbiol.">
        <title>Draft genome sequencing of the enigmatic basidiomycete Mixia osmundae.</title>
        <authorList>
            <person name="Nishida H."/>
            <person name="Nagatsuka Y."/>
            <person name="Sugiyama J."/>
        </authorList>
    </citation>
    <scope>NUCLEOTIDE SEQUENCE [LARGE SCALE GENOMIC DNA]</scope>
    <source>
        <strain evidence="6">CBS 9802 / IAM 14324 / JCM 22182 / KY 12970</strain>
    </source>
</reference>
<comment type="similarity">
    <text evidence="2">Belongs to the cyclin family.</text>
</comment>
<protein>
    <recommendedName>
        <fullName evidence="4">Cyclin-like domain-containing protein</fullName>
    </recommendedName>
</protein>
<dbReference type="GO" id="GO:0016538">
    <property type="term" value="F:cyclin-dependent protein serine/threonine kinase regulator activity"/>
    <property type="evidence" value="ECO:0007669"/>
    <property type="project" value="InterPro"/>
</dbReference>
<sequence>MGAEVEPLPLYEQSSQDRDWRFSVSSLAKMRQDLNRAAIQRIKSTLEEDRAATSAGTESDAADPSELTFLSVQDEQALVSFYLTKIAQISQAPFFRFSHTVESTAMTFLKRFYLRNTCMDYHPKKIMLTCLFLATKTENQMVPIDFFASKLKEDQAAILSLEFVISQSLKFQYSVHGAHNALRGLSLDLQSLPGLDETRSAGALERARETVKASRLTDLEFVFPPSQIALLALWQADTELAEQWLQSKLDRLQPHQGQLKEMSALGNVLTTAQELLASQSAQCTAATTEVVRTIDKRLRLCTNPAKDPNSAISKKRQAQVEAEQLEKKRAKAETHAAKVEEEDPFN</sequence>
<dbReference type="InterPro" id="IPR006671">
    <property type="entry name" value="Cyclin_N"/>
</dbReference>
<evidence type="ECO:0000256" key="2">
    <source>
        <dbReference type="RuleBase" id="RU000383"/>
    </source>
</evidence>
<evidence type="ECO:0000313" key="6">
    <source>
        <dbReference type="Proteomes" id="UP000009131"/>
    </source>
</evidence>
<reference evidence="5 6" key="2">
    <citation type="journal article" date="2012" name="Open Biol.">
        <title>Characteristics of nucleosomes and linker DNA regions on the genome of the basidiomycete Mixia osmundae revealed by mono- and dinucleosome mapping.</title>
        <authorList>
            <person name="Nishida H."/>
            <person name="Kondo S."/>
            <person name="Matsumoto T."/>
            <person name="Suzuki Y."/>
            <person name="Yoshikawa H."/>
            <person name="Taylor T.D."/>
            <person name="Sugiyama J."/>
        </authorList>
    </citation>
    <scope>NUCLEOTIDE SEQUENCE [LARGE SCALE GENOMIC DNA]</scope>
    <source>
        <strain evidence="6">CBS 9802 / IAM 14324 / JCM 22182 / KY 12970</strain>
    </source>
</reference>
<dbReference type="Gene3D" id="1.10.472.10">
    <property type="entry name" value="Cyclin-like"/>
    <property type="match status" value="1"/>
</dbReference>
<dbReference type="eggNOG" id="KOG2496">
    <property type="taxonomic scope" value="Eukaryota"/>
</dbReference>
<dbReference type="OrthoDB" id="340962at2759"/>
<organism evidence="5 6">
    <name type="scientific">Mixia osmundae (strain CBS 9802 / IAM 14324 / JCM 22182 / KY 12970)</name>
    <dbReference type="NCBI Taxonomy" id="764103"/>
    <lineage>
        <taxon>Eukaryota</taxon>
        <taxon>Fungi</taxon>
        <taxon>Dikarya</taxon>
        <taxon>Basidiomycota</taxon>
        <taxon>Pucciniomycotina</taxon>
        <taxon>Mixiomycetes</taxon>
        <taxon>Mixiales</taxon>
        <taxon>Mixiaceae</taxon>
        <taxon>Mixia</taxon>
    </lineage>
</organism>
<dbReference type="GO" id="GO:0006357">
    <property type="term" value="P:regulation of transcription by RNA polymerase II"/>
    <property type="evidence" value="ECO:0007669"/>
    <property type="project" value="InterPro"/>
</dbReference>
<feature type="region of interest" description="Disordered" evidence="3">
    <location>
        <begin position="302"/>
        <end position="346"/>
    </location>
</feature>
<evidence type="ECO:0000256" key="1">
    <source>
        <dbReference type="ARBA" id="ARBA00023127"/>
    </source>
</evidence>
<dbReference type="InterPro" id="IPR031658">
    <property type="entry name" value="Cyclin_C_2"/>
</dbReference>
<dbReference type="PANTHER" id="PTHR10026">
    <property type="entry name" value="CYCLIN"/>
    <property type="match status" value="1"/>
</dbReference>
<dbReference type="FunCoup" id="G7E2H9">
    <property type="interactions" value="582"/>
</dbReference>
<dbReference type="InterPro" id="IPR036915">
    <property type="entry name" value="Cyclin-like_sf"/>
</dbReference>
<dbReference type="FunFam" id="1.10.472.10:FF:000095">
    <property type="entry name" value="Cyclin Ccl1, putative (AFU_orthologue AFUA_5G07030)"/>
    <property type="match status" value="1"/>
</dbReference>
<dbReference type="STRING" id="764103.G7E2H9"/>
<dbReference type="InterPro" id="IPR013763">
    <property type="entry name" value="Cyclin-like_dom"/>
</dbReference>
<evidence type="ECO:0000313" key="5">
    <source>
        <dbReference type="EMBL" id="GAA97039.1"/>
    </source>
</evidence>
<evidence type="ECO:0000259" key="4">
    <source>
        <dbReference type="SMART" id="SM00385"/>
    </source>
</evidence>
<dbReference type="EMBL" id="BABT02000110">
    <property type="protein sequence ID" value="GAA97039.1"/>
    <property type="molecule type" value="Genomic_DNA"/>
</dbReference>